<protein>
    <recommendedName>
        <fullName evidence="3">diacylglycerol kinase (ATP)</fullName>
        <ecNumber evidence="3">2.7.1.107</ecNumber>
    </recommendedName>
</protein>
<dbReference type="PROSITE" id="PS50146">
    <property type="entry name" value="DAGK"/>
    <property type="match status" value="1"/>
</dbReference>
<dbReference type="InterPro" id="IPR001206">
    <property type="entry name" value="Diacylglycerol_kinase_cat_dom"/>
</dbReference>
<dbReference type="GO" id="GO:0004143">
    <property type="term" value="F:ATP-dependent diacylglycerol kinase activity"/>
    <property type="evidence" value="ECO:0007669"/>
    <property type="project" value="UniProtKB-EC"/>
</dbReference>
<dbReference type="InterPro" id="IPR017438">
    <property type="entry name" value="ATP-NAD_kinase_N"/>
</dbReference>
<dbReference type="InterPro" id="IPR037607">
    <property type="entry name" value="DGK"/>
</dbReference>
<dbReference type="Pfam" id="PF00609">
    <property type="entry name" value="DAGK_acc"/>
    <property type="match status" value="1"/>
</dbReference>
<evidence type="ECO:0000313" key="9">
    <source>
        <dbReference type="EMBL" id="CAG6756012.1"/>
    </source>
</evidence>
<keyword evidence="7" id="KW-0067">ATP-binding</keyword>
<dbReference type="PANTHER" id="PTHR11255">
    <property type="entry name" value="DIACYLGLYCEROL KINASE"/>
    <property type="match status" value="1"/>
</dbReference>
<dbReference type="AlphaFoldDB" id="A0A8D9EJQ7"/>
<dbReference type="PANTHER" id="PTHR11255:SF118">
    <property type="entry name" value="DIACYLGLYCEROL KINASE EPSILON"/>
    <property type="match status" value="1"/>
</dbReference>
<comment type="catalytic activity">
    <reaction evidence="1">
        <text>a 1,2-diacyl-sn-glycerol + ATP = a 1,2-diacyl-sn-glycero-3-phosphate + ADP + H(+)</text>
        <dbReference type="Rhea" id="RHEA:10272"/>
        <dbReference type="ChEBI" id="CHEBI:15378"/>
        <dbReference type="ChEBI" id="CHEBI:17815"/>
        <dbReference type="ChEBI" id="CHEBI:30616"/>
        <dbReference type="ChEBI" id="CHEBI:58608"/>
        <dbReference type="ChEBI" id="CHEBI:456216"/>
        <dbReference type="EC" id="2.7.1.107"/>
    </reaction>
</comment>
<organism evidence="9">
    <name type="scientific">Cacopsylla melanoneura</name>
    <dbReference type="NCBI Taxonomy" id="428564"/>
    <lineage>
        <taxon>Eukaryota</taxon>
        <taxon>Metazoa</taxon>
        <taxon>Ecdysozoa</taxon>
        <taxon>Arthropoda</taxon>
        <taxon>Hexapoda</taxon>
        <taxon>Insecta</taxon>
        <taxon>Pterygota</taxon>
        <taxon>Neoptera</taxon>
        <taxon>Paraneoptera</taxon>
        <taxon>Hemiptera</taxon>
        <taxon>Sternorrhyncha</taxon>
        <taxon>Psylloidea</taxon>
        <taxon>Psyllidae</taxon>
        <taxon>Psyllinae</taxon>
        <taxon>Cacopsylla</taxon>
    </lineage>
</organism>
<dbReference type="InterPro" id="IPR000756">
    <property type="entry name" value="Diacylglycerol_kin_accessory"/>
</dbReference>
<dbReference type="InterPro" id="IPR016064">
    <property type="entry name" value="NAD/diacylglycerol_kinase_sf"/>
</dbReference>
<feature type="domain" description="DAGKc" evidence="8">
    <location>
        <begin position="1"/>
        <end position="61"/>
    </location>
</feature>
<dbReference type="Pfam" id="PF00781">
    <property type="entry name" value="DAGK_cat"/>
    <property type="match status" value="1"/>
</dbReference>
<dbReference type="SUPFAM" id="SSF111331">
    <property type="entry name" value="NAD kinase/diacylglycerol kinase-like"/>
    <property type="match status" value="1"/>
</dbReference>
<dbReference type="Gene3D" id="3.40.50.10330">
    <property type="entry name" value="Probable inorganic polyphosphate/atp-NAD kinase, domain 1"/>
    <property type="match status" value="1"/>
</dbReference>
<evidence type="ECO:0000256" key="6">
    <source>
        <dbReference type="ARBA" id="ARBA00022777"/>
    </source>
</evidence>
<reference evidence="9" key="1">
    <citation type="submission" date="2021-05" db="EMBL/GenBank/DDBJ databases">
        <authorList>
            <person name="Alioto T."/>
            <person name="Alioto T."/>
            <person name="Gomez Garrido J."/>
        </authorList>
    </citation>
    <scope>NUCLEOTIDE SEQUENCE</scope>
</reference>
<dbReference type="GO" id="GO:0007200">
    <property type="term" value="P:phospholipase C-activating G protein-coupled receptor signaling pathway"/>
    <property type="evidence" value="ECO:0007669"/>
    <property type="project" value="InterPro"/>
</dbReference>
<keyword evidence="5" id="KW-0547">Nucleotide-binding</keyword>
<name>A0A8D9EJQ7_9HEMI</name>
<dbReference type="GO" id="GO:0016020">
    <property type="term" value="C:membrane"/>
    <property type="evidence" value="ECO:0007669"/>
    <property type="project" value="TreeGrafter"/>
</dbReference>
<evidence type="ECO:0000256" key="7">
    <source>
        <dbReference type="ARBA" id="ARBA00022840"/>
    </source>
</evidence>
<dbReference type="GO" id="GO:0005524">
    <property type="term" value="F:ATP binding"/>
    <property type="evidence" value="ECO:0007669"/>
    <property type="project" value="UniProtKB-KW"/>
</dbReference>
<evidence type="ECO:0000256" key="2">
    <source>
        <dbReference type="ARBA" id="ARBA00009280"/>
    </source>
</evidence>
<evidence type="ECO:0000256" key="5">
    <source>
        <dbReference type="ARBA" id="ARBA00022741"/>
    </source>
</evidence>
<comment type="similarity">
    <text evidence="2">Belongs to the eukaryotic diacylglycerol kinase family.</text>
</comment>
<evidence type="ECO:0000256" key="3">
    <source>
        <dbReference type="ARBA" id="ARBA00012133"/>
    </source>
</evidence>
<keyword evidence="4" id="KW-0808">Transferase</keyword>
<keyword evidence="6 9" id="KW-0418">Kinase</keyword>
<dbReference type="EMBL" id="HBUF01543520">
    <property type="protein sequence ID" value="CAG6756012.1"/>
    <property type="molecule type" value="Transcribed_RNA"/>
</dbReference>
<proteinExistence type="inferred from homology"/>
<evidence type="ECO:0000256" key="4">
    <source>
        <dbReference type="ARBA" id="ARBA00022679"/>
    </source>
</evidence>
<dbReference type="EC" id="2.7.1.107" evidence="3"/>
<evidence type="ECO:0000256" key="1">
    <source>
        <dbReference type="ARBA" id="ARBA00001383"/>
    </source>
</evidence>
<sequence>MKMDPAPSVGIIPLGTGNDLSRVLGWGKLFNKDSCSAFQILDSLTRSQVAHLDRWSVQIKSIRQLRLTRAIKSKWMYNYLSIGVDAQVALDFHNTRESSLYICSSRAFNKL</sequence>
<evidence type="ECO:0000259" key="8">
    <source>
        <dbReference type="PROSITE" id="PS50146"/>
    </source>
</evidence>
<accession>A0A8D9EJQ7</accession>